<protein>
    <recommendedName>
        <fullName evidence="1">D-glutamate cyclase-like C-terminal domain-containing protein</fullName>
    </recommendedName>
</protein>
<dbReference type="GO" id="GO:0006536">
    <property type="term" value="P:glutamate metabolic process"/>
    <property type="evidence" value="ECO:0007669"/>
    <property type="project" value="TreeGrafter"/>
</dbReference>
<dbReference type="Pfam" id="PF14336">
    <property type="entry name" value="GLUCM-like_C"/>
    <property type="match status" value="2"/>
</dbReference>
<accession>A0A517ZDK6</accession>
<feature type="domain" description="D-glutamate cyclase-like C-terminal" evidence="1">
    <location>
        <begin position="8"/>
        <end position="152"/>
    </location>
</feature>
<evidence type="ECO:0000313" key="2">
    <source>
        <dbReference type="EMBL" id="QDU40552.1"/>
    </source>
</evidence>
<dbReference type="Proteomes" id="UP000320496">
    <property type="component" value="Chromosome"/>
</dbReference>
<dbReference type="PANTHER" id="PTHR32022">
    <property type="entry name" value="D-GLUTAMATE CYCLASE, MITOCHONDRIAL"/>
    <property type="match status" value="1"/>
</dbReference>
<keyword evidence="3" id="KW-1185">Reference proteome</keyword>
<dbReference type="Gene3D" id="3.90.1640.20">
    <property type="entry name" value="TON_0340"/>
    <property type="match status" value="2"/>
</dbReference>
<dbReference type="RefSeq" id="WP_145371832.1">
    <property type="nucleotide sequence ID" value="NZ_CP036275.1"/>
</dbReference>
<feature type="domain" description="D-glutamate cyclase-like C-terminal" evidence="1">
    <location>
        <begin position="179"/>
        <end position="320"/>
    </location>
</feature>
<reference evidence="2 3" key="1">
    <citation type="submission" date="2019-02" db="EMBL/GenBank/DDBJ databases">
        <title>Deep-cultivation of Planctomycetes and their phenomic and genomic characterization uncovers novel biology.</title>
        <authorList>
            <person name="Wiegand S."/>
            <person name="Jogler M."/>
            <person name="Boedeker C."/>
            <person name="Pinto D."/>
            <person name="Vollmers J."/>
            <person name="Rivas-Marin E."/>
            <person name="Kohn T."/>
            <person name="Peeters S.H."/>
            <person name="Heuer A."/>
            <person name="Rast P."/>
            <person name="Oberbeckmann S."/>
            <person name="Bunk B."/>
            <person name="Jeske O."/>
            <person name="Meyerdierks A."/>
            <person name="Storesund J.E."/>
            <person name="Kallscheuer N."/>
            <person name="Luecker S."/>
            <person name="Lage O.M."/>
            <person name="Pohl T."/>
            <person name="Merkel B.J."/>
            <person name="Hornburger P."/>
            <person name="Mueller R.-W."/>
            <person name="Bruemmer F."/>
            <person name="Labrenz M."/>
            <person name="Spormann A.M."/>
            <person name="Op den Camp H."/>
            <person name="Overmann J."/>
            <person name="Amann R."/>
            <person name="Jetten M.S.M."/>
            <person name="Mascher T."/>
            <person name="Medema M.H."/>
            <person name="Devos D.P."/>
            <person name="Kaster A.-K."/>
            <person name="Ovreas L."/>
            <person name="Rohde M."/>
            <person name="Galperin M.Y."/>
            <person name="Jogler C."/>
        </authorList>
    </citation>
    <scope>NUCLEOTIDE SEQUENCE [LARGE SCALE GENOMIC DNA]</scope>
    <source>
        <strain evidence="2 3">Mal4</strain>
    </source>
</reference>
<dbReference type="KEGG" id="mri:Mal4_49100"/>
<dbReference type="PANTHER" id="PTHR32022:SF10">
    <property type="entry name" value="D-GLUTAMATE CYCLASE, MITOCHONDRIAL"/>
    <property type="match status" value="1"/>
</dbReference>
<evidence type="ECO:0000313" key="3">
    <source>
        <dbReference type="Proteomes" id="UP000320496"/>
    </source>
</evidence>
<evidence type="ECO:0000259" key="1">
    <source>
        <dbReference type="Pfam" id="PF14336"/>
    </source>
</evidence>
<organism evidence="2 3">
    <name type="scientific">Maioricimonas rarisocia</name>
    <dbReference type="NCBI Taxonomy" id="2528026"/>
    <lineage>
        <taxon>Bacteria</taxon>
        <taxon>Pseudomonadati</taxon>
        <taxon>Planctomycetota</taxon>
        <taxon>Planctomycetia</taxon>
        <taxon>Planctomycetales</taxon>
        <taxon>Planctomycetaceae</taxon>
        <taxon>Maioricimonas</taxon>
    </lineage>
</organism>
<dbReference type="EMBL" id="CP036275">
    <property type="protein sequence ID" value="QDU40552.1"/>
    <property type="molecule type" value="Genomic_DNA"/>
</dbReference>
<dbReference type="AlphaFoldDB" id="A0A517ZDK6"/>
<sequence>MTDNLDWLEVLIRRDPARRGLAGHEPSPLCAGHLEAAARNLASGARAVGIVTGFAVPLDDGPVAETDGPPGAVLLADILTQLGARVWLITDDPCSGALEAGRTFCGLDDVPVVSCPVAPEAAEPFLQRLWTDQWQDGLSHLIAIERIGPSHTPTSLTAQPRSGPPPLEEFERLVPPENRDRHHTMRGEIMDASTAPLHRLFEEADRRSDMRTVGICDGGNELGMGTLLWEDVTSRLPEPIGPRIVCRTRTDWTIIGGTSNWGGFALAAATAMQAGRVDLLRDWTVARMSDLLEDLVAHGPAVDGCTRRHEATVDGLPFETFIQLWIEILHRAGGET</sequence>
<gene>
    <name evidence="2" type="ORF">Mal4_49100</name>
</gene>
<dbReference type="InterPro" id="IPR025504">
    <property type="entry name" value="GLUCM_C"/>
</dbReference>
<dbReference type="OrthoDB" id="1668885at2"/>
<proteinExistence type="predicted"/>
<dbReference type="GO" id="GO:0047820">
    <property type="term" value="F:D-glutamate cyclase activity"/>
    <property type="evidence" value="ECO:0007669"/>
    <property type="project" value="TreeGrafter"/>
</dbReference>
<name>A0A517ZDK6_9PLAN</name>